<name>X1VSW3_9ZZZZ</name>
<feature type="compositionally biased region" description="Acidic residues" evidence="1">
    <location>
        <begin position="1"/>
        <end position="10"/>
    </location>
</feature>
<gene>
    <name evidence="2" type="ORF">S12H4_58586</name>
</gene>
<feature type="non-terminal residue" evidence="2">
    <location>
        <position position="32"/>
    </location>
</feature>
<evidence type="ECO:0000256" key="1">
    <source>
        <dbReference type="SAM" id="MobiDB-lite"/>
    </source>
</evidence>
<reference evidence="2" key="1">
    <citation type="journal article" date="2014" name="Front. Microbiol.">
        <title>High frequency of phylogenetically diverse reductive dehalogenase-homologous genes in deep subseafloor sedimentary metagenomes.</title>
        <authorList>
            <person name="Kawai M."/>
            <person name="Futagami T."/>
            <person name="Toyoda A."/>
            <person name="Takaki Y."/>
            <person name="Nishi S."/>
            <person name="Hori S."/>
            <person name="Arai W."/>
            <person name="Tsubouchi T."/>
            <person name="Morono Y."/>
            <person name="Uchiyama I."/>
            <person name="Ito T."/>
            <person name="Fujiyama A."/>
            <person name="Inagaki F."/>
            <person name="Takami H."/>
        </authorList>
    </citation>
    <scope>NUCLEOTIDE SEQUENCE</scope>
    <source>
        <strain evidence="2">Expedition CK06-06</strain>
    </source>
</reference>
<feature type="compositionally biased region" description="Polar residues" evidence="1">
    <location>
        <begin position="13"/>
        <end position="24"/>
    </location>
</feature>
<dbReference type="AlphaFoldDB" id="X1VSW3"/>
<organism evidence="2">
    <name type="scientific">marine sediment metagenome</name>
    <dbReference type="NCBI Taxonomy" id="412755"/>
    <lineage>
        <taxon>unclassified sequences</taxon>
        <taxon>metagenomes</taxon>
        <taxon>ecological metagenomes</taxon>
    </lineage>
</organism>
<evidence type="ECO:0000313" key="2">
    <source>
        <dbReference type="EMBL" id="GAJ20371.1"/>
    </source>
</evidence>
<feature type="region of interest" description="Disordered" evidence="1">
    <location>
        <begin position="1"/>
        <end position="32"/>
    </location>
</feature>
<sequence length="32" mass="3567">MEQELQEPIEQETPASPEQESRNPAGQEAGKK</sequence>
<accession>X1VSW3</accession>
<proteinExistence type="predicted"/>
<comment type="caution">
    <text evidence="2">The sequence shown here is derived from an EMBL/GenBank/DDBJ whole genome shotgun (WGS) entry which is preliminary data.</text>
</comment>
<dbReference type="EMBL" id="BARW01038089">
    <property type="protein sequence ID" value="GAJ20371.1"/>
    <property type="molecule type" value="Genomic_DNA"/>
</dbReference>
<protein>
    <submittedName>
        <fullName evidence="2">Uncharacterized protein</fullName>
    </submittedName>
</protein>